<feature type="chain" id="PRO_5003285908" description="DUF4148 domain-containing protein" evidence="2">
    <location>
        <begin position="24"/>
        <end position="107"/>
    </location>
</feature>
<dbReference type="InterPro" id="IPR025421">
    <property type="entry name" value="DUF4148"/>
</dbReference>
<protein>
    <recommendedName>
        <fullName evidence="5">DUF4148 domain-containing protein</fullName>
    </recommendedName>
</protein>
<dbReference type="Proteomes" id="UP000008316">
    <property type="component" value="Chromosome 2"/>
</dbReference>
<dbReference type="EMBL" id="CP002600">
    <property type="protein sequence ID" value="AEA63006.1"/>
    <property type="molecule type" value="Genomic_DNA"/>
</dbReference>
<dbReference type="Pfam" id="PF13663">
    <property type="entry name" value="DUF4148"/>
    <property type="match status" value="1"/>
</dbReference>
<keyword evidence="2" id="KW-0732">Signal</keyword>
<sequence length="107" mass="11156">MKFPIVSLLVASSLALLAGAAHADVTHLTSRDSVRSELIRLERAGYQPARNSNQYPDDIQAAEARLNGDPAVRRDTSGYGPMPAASAQGGGVATSIAGPRGGIYARH</sequence>
<keyword evidence="4" id="KW-1185">Reference proteome</keyword>
<evidence type="ECO:0000313" key="4">
    <source>
        <dbReference type="Proteomes" id="UP000008316"/>
    </source>
</evidence>
<organism evidence="3 4">
    <name type="scientific">Burkholderia gladioli (strain BSR3)</name>
    <dbReference type="NCBI Taxonomy" id="999541"/>
    <lineage>
        <taxon>Bacteria</taxon>
        <taxon>Pseudomonadati</taxon>
        <taxon>Pseudomonadota</taxon>
        <taxon>Betaproteobacteria</taxon>
        <taxon>Burkholderiales</taxon>
        <taxon>Burkholderiaceae</taxon>
        <taxon>Burkholderia</taxon>
    </lineage>
</organism>
<reference evidence="3 4" key="1">
    <citation type="journal article" date="2011" name="J. Bacteriol.">
        <title>Complete genome sequence of Burkholderia gladioli BSR3.</title>
        <authorList>
            <person name="Seo Y.S."/>
            <person name="Lim J."/>
            <person name="Choi B.S."/>
            <person name="Kim H."/>
            <person name="Goo E."/>
            <person name="Lee B."/>
            <person name="Lim J.S."/>
            <person name="Choi I.Y."/>
            <person name="Moon J.S."/>
            <person name="Kim J."/>
            <person name="Hwang I."/>
        </authorList>
    </citation>
    <scope>NUCLEOTIDE SEQUENCE [LARGE SCALE GENOMIC DNA]</scope>
    <source>
        <strain evidence="3 4">BSR3</strain>
    </source>
</reference>
<feature type="signal peptide" evidence="2">
    <location>
        <begin position="1"/>
        <end position="23"/>
    </location>
</feature>
<evidence type="ECO:0008006" key="5">
    <source>
        <dbReference type="Google" id="ProtNLM"/>
    </source>
</evidence>
<evidence type="ECO:0000313" key="3">
    <source>
        <dbReference type="EMBL" id="AEA63006.1"/>
    </source>
</evidence>
<dbReference type="AlphaFoldDB" id="F2LKW0"/>
<name>F2LKW0_BURGS</name>
<dbReference type="HOGENOM" id="CLU_117081_4_2_4"/>
<feature type="region of interest" description="Disordered" evidence="1">
    <location>
        <begin position="70"/>
        <end position="93"/>
    </location>
</feature>
<gene>
    <name evidence="3" type="ordered locus">bgla_2g05300</name>
</gene>
<evidence type="ECO:0000256" key="2">
    <source>
        <dbReference type="SAM" id="SignalP"/>
    </source>
</evidence>
<proteinExistence type="predicted"/>
<dbReference type="KEGG" id="bgd:bgla_2g05300"/>
<evidence type="ECO:0000256" key="1">
    <source>
        <dbReference type="SAM" id="MobiDB-lite"/>
    </source>
</evidence>
<accession>F2LKW0</accession>
<dbReference type="RefSeq" id="WP_013689338.1">
    <property type="nucleotide sequence ID" value="NC_015376.1"/>
</dbReference>